<feature type="transmembrane region" description="Helical" evidence="17">
    <location>
        <begin position="466"/>
        <end position="488"/>
    </location>
</feature>
<evidence type="ECO:0000256" key="6">
    <source>
        <dbReference type="ARBA" id="ARBA00022692"/>
    </source>
</evidence>
<evidence type="ECO:0000259" key="18">
    <source>
        <dbReference type="PROSITE" id="PS51711"/>
    </source>
</evidence>
<sequence>MASCHSEPTERLEDLPQRPVVLVGPPNVGKSALFFRLTGRYATVSNYPGTTVDLLMGRLPEGAPLLDTPGIHSLFPLSAEEQVTQALILSAQPQAVIQVADARHLRQALLLTLQLAELELPLVLDLNLMDEAQAEGIEIDLEGLAARLGIPVAATVAVSGHGLDRLRALIPEARIPRVRPTYEAPLEEALRQLEERLPPAPGRRYRALGLLLEDPWTCQHVPDEGLRQEAAALRGALEAHYGRPLLYVLTRQRYQWAERLLDGLVRRTPRAAGVRQGLRERLDALMLHPIGGWLVIAVVLWLTYQIVGVFGAQVLVGLLEETVFGAWILPALTALAQRWIPWGLVRDFLLGPYGQISMALTYGLAIVFPIVGTFFLMFSLMEDSGYLPRLAVMLNRPFKALGLNGRAVLPMVLGLGCVTMATMTTRVLQTRRERVLVTLLLALAVPCSAQLGVIFGMIAMAGPGALGVWLAVVAAVLGLVGALAARVVPGEPSDFILELPPLRAPRLENLALKTLARIEWYLKEVVPLFMLSTAILFALDRLGLLEGIERAMAPLVTGWLGLPPQTAGMFLLGFLRRDYGATGLFDLAREGVLTPHQILVSLVVITLFIPCIATVMMMIKEHGWRTAVAIFAFVFPFAFLVGGATHHILRWLGWG</sequence>
<dbReference type="Gene3D" id="3.40.50.300">
    <property type="entry name" value="P-loop containing nucleotide triphosphate hydrolases"/>
    <property type="match status" value="1"/>
</dbReference>
<evidence type="ECO:0000256" key="10">
    <source>
        <dbReference type="ARBA" id="ARBA00023065"/>
    </source>
</evidence>
<evidence type="ECO:0000256" key="3">
    <source>
        <dbReference type="ARBA" id="ARBA00022448"/>
    </source>
</evidence>
<comment type="subcellular location">
    <subcellularLocation>
        <location evidence="17">Cell inner membrane</location>
        <topology evidence="17">Multi-pass membrane protein</topology>
    </subcellularLocation>
    <subcellularLocation>
        <location evidence="2">Cell membrane</location>
        <topology evidence="2">Multi-pass membrane protein</topology>
    </subcellularLocation>
</comment>
<feature type="transmembrane region" description="Helical" evidence="17">
    <location>
        <begin position="598"/>
        <end position="619"/>
    </location>
</feature>
<dbReference type="PANTHER" id="PTHR43185:SF1">
    <property type="entry name" value="FE(2+) TRANSPORTER FEOB"/>
    <property type="match status" value="1"/>
</dbReference>
<dbReference type="RefSeq" id="WP_200808118.1">
    <property type="nucleotide sequence ID" value="NZ_FYEK01000027.1"/>
</dbReference>
<feature type="transmembrane region" description="Helical" evidence="17">
    <location>
        <begin position="435"/>
        <end position="460"/>
    </location>
</feature>
<feature type="binding site" evidence="15">
    <location>
        <begin position="24"/>
        <end position="31"/>
    </location>
    <ligand>
        <name>GTP</name>
        <dbReference type="ChEBI" id="CHEBI:37565"/>
        <label>1</label>
    </ligand>
</feature>
<evidence type="ECO:0000256" key="16">
    <source>
        <dbReference type="PIRSR" id="PIRSR603373-2"/>
    </source>
</evidence>
<feature type="binding site" evidence="16">
    <location>
        <position position="38"/>
    </location>
    <ligand>
        <name>Mg(2+)</name>
        <dbReference type="ChEBI" id="CHEBI:18420"/>
        <label>2</label>
    </ligand>
</feature>
<dbReference type="PRINTS" id="PR00326">
    <property type="entry name" value="GTP1OBG"/>
</dbReference>
<keyword evidence="12 17" id="KW-0472">Membrane</keyword>
<dbReference type="InterPro" id="IPR050860">
    <property type="entry name" value="FeoB_GTPase"/>
</dbReference>
<dbReference type="InParanoid" id="A0A212QY49"/>
<dbReference type="Pfam" id="PF07670">
    <property type="entry name" value="Gate"/>
    <property type="match status" value="2"/>
</dbReference>
<dbReference type="InterPro" id="IPR030389">
    <property type="entry name" value="G_FEOB_dom"/>
</dbReference>
<evidence type="ECO:0000256" key="17">
    <source>
        <dbReference type="RuleBase" id="RU362098"/>
    </source>
</evidence>
<evidence type="ECO:0000256" key="9">
    <source>
        <dbReference type="ARBA" id="ARBA00023004"/>
    </source>
</evidence>
<keyword evidence="10" id="KW-0406">Ion transport</keyword>
<protein>
    <recommendedName>
        <fullName evidence="13 14">Ferrous iron transport protein B</fullName>
    </recommendedName>
</protein>
<keyword evidence="6 17" id="KW-0812">Transmembrane</keyword>
<evidence type="ECO:0000256" key="11">
    <source>
        <dbReference type="ARBA" id="ARBA00023134"/>
    </source>
</evidence>
<evidence type="ECO:0000256" key="2">
    <source>
        <dbReference type="ARBA" id="ARBA00004651"/>
    </source>
</evidence>
<dbReference type="PANTHER" id="PTHR43185">
    <property type="entry name" value="FERROUS IRON TRANSPORT PROTEIN B"/>
    <property type="match status" value="1"/>
</dbReference>
<dbReference type="GO" id="GO:0005525">
    <property type="term" value="F:GTP binding"/>
    <property type="evidence" value="ECO:0007669"/>
    <property type="project" value="UniProtKB-KW"/>
</dbReference>
<feature type="transmembrane region" description="Helical" evidence="17">
    <location>
        <begin position="357"/>
        <end position="381"/>
    </location>
</feature>
<feature type="transmembrane region" description="Helical" evidence="17">
    <location>
        <begin position="520"/>
        <end position="539"/>
    </location>
</feature>
<evidence type="ECO:0000256" key="13">
    <source>
        <dbReference type="ARBA" id="ARBA00031200"/>
    </source>
</evidence>
<evidence type="ECO:0000256" key="15">
    <source>
        <dbReference type="PIRSR" id="PIRSR603373-1"/>
    </source>
</evidence>
<keyword evidence="20" id="KW-1185">Reference proteome</keyword>
<dbReference type="Pfam" id="PF17910">
    <property type="entry name" value="FeoB_Cyto"/>
    <property type="match status" value="1"/>
</dbReference>
<proteinExistence type="inferred from homology"/>
<dbReference type="GO" id="GO:0005886">
    <property type="term" value="C:plasma membrane"/>
    <property type="evidence" value="ECO:0007669"/>
    <property type="project" value="UniProtKB-SubCell"/>
</dbReference>
<dbReference type="Pfam" id="PF02421">
    <property type="entry name" value="FeoB_N"/>
    <property type="match status" value="1"/>
</dbReference>
<dbReference type="InterPro" id="IPR027417">
    <property type="entry name" value="P-loop_NTPase"/>
</dbReference>
<dbReference type="InterPro" id="IPR003373">
    <property type="entry name" value="Fe2_transport_prot-B"/>
</dbReference>
<feature type="binding site" evidence="15">
    <location>
        <begin position="127"/>
        <end position="130"/>
    </location>
    <ligand>
        <name>GTP</name>
        <dbReference type="ChEBI" id="CHEBI:37565"/>
        <label>1</label>
    </ligand>
</feature>
<feature type="transmembrane region" description="Helical" evidence="17">
    <location>
        <begin position="626"/>
        <end position="649"/>
    </location>
</feature>
<dbReference type="NCBIfam" id="TIGR00437">
    <property type="entry name" value="feoB"/>
    <property type="match status" value="1"/>
</dbReference>
<dbReference type="InterPro" id="IPR006073">
    <property type="entry name" value="GTP-bd"/>
</dbReference>
<feature type="binding site" evidence="15">
    <location>
        <begin position="49"/>
        <end position="53"/>
    </location>
    <ligand>
        <name>GTP</name>
        <dbReference type="ChEBI" id="CHEBI:37565"/>
        <label>1</label>
    </ligand>
</feature>
<comment type="similarity">
    <text evidence="17">Belongs to the TRAFAC class TrmE-Era-EngA-EngB-Septin-like GTPase superfamily. FeoB GTPase (TC 9.A.8) family.</text>
</comment>
<comment type="function">
    <text evidence="1 17">Probable transporter of a GTP-driven Fe(2+) uptake system.</text>
</comment>
<feature type="transmembrane region" description="Helical" evidence="17">
    <location>
        <begin position="324"/>
        <end position="345"/>
    </location>
</feature>
<dbReference type="SUPFAM" id="SSF52540">
    <property type="entry name" value="P-loop containing nucleoside triphosphate hydrolases"/>
    <property type="match status" value="1"/>
</dbReference>
<evidence type="ECO:0000256" key="5">
    <source>
        <dbReference type="ARBA" id="ARBA00022496"/>
    </source>
</evidence>
<feature type="binding site" evidence="15">
    <location>
        <begin position="67"/>
        <end position="70"/>
    </location>
    <ligand>
        <name>GTP</name>
        <dbReference type="ChEBI" id="CHEBI:37565"/>
        <label>1</label>
    </ligand>
</feature>
<dbReference type="InterPro" id="IPR011642">
    <property type="entry name" value="Gate_dom"/>
</dbReference>
<evidence type="ECO:0000256" key="14">
    <source>
        <dbReference type="NCBIfam" id="TIGR00437"/>
    </source>
</evidence>
<dbReference type="InterPro" id="IPR041069">
    <property type="entry name" value="FeoB_Cyto"/>
</dbReference>
<keyword evidence="4" id="KW-1003">Cell membrane</keyword>
<keyword evidence="5 17" id="KW-0410">Iron transport</keyword>
<dbReference type="Proteomes" id="UP000197025">
    <property type="component" value="Unassembled WGS sequence"/>
</dbReference>
<keyword evidence="16" id="KW-0479">Metal-binding</keyword>
<dbReference type="GO" id="GO:0015093">
    <property type="term" value="F:ferrous iron transmembrane transporter activity"/>
    <property type="evidence" value="ECO:0007669"/>
    <property type="project" value="UniProtKB-UniRule"/>
</dbReference>
<evidence type="ECO:0000256" key="7">
    <source>
        <dbReference type="ARBA" id="ARBA00022741"/>
    </source>
</evidence>
<feature type="domain" description="FeoB-type G" evidence="18">
    <location>
        <begin position="17"/>
        <end position="176"/>
    </location>
</feature>
<keyword evidence="8 17" id="KW-1133">Transmembrane helix</keyword>
<feature type="binding site" evidence="16">
    <location>
        <position position="39"/>
    </location>
    <ligand>
        <name>Mg(2+)</name>
        <dbReference type="ChEBI" id="CHEBI:18420"/>
        <label>2</label>
    </ligand>
</feature>
<feature type="transmembrane region" description="Helical" evidence="17">
    <location>
        <begin position="285"/>
        <end position="304"/>
    </location>
</feature>
<evidence type="ECO:0000256" key="1">
    <source>
        <dbReference type="ARBA" id="ARBA00003926"/>
    </source>
</evidence>
<dbReference type="Gene3D" id="1.10.287.1770">
    <property type="match status" value="1"/>
</dbReference>
<evidence type="ECO:0000256" key="12">
    <source>
        <dbReference type="ARBA" id="ARBA00023136"/>
    </source>
</evidence>
<organism evidence="19 20">
    <name type="scientific">Thermoflexus hugenholtzii JAD2</name>
    <dbReference type="NCBI Taxonomy" id="877466"/>
    <lineage>
        <taxon>Bacteria</taxon>
        <taxon>Bacillati</taxon>
        <taxon>Chloroflexota</taxon>
        <taxon>Thermoflexia</taxon>
        <taxon>Thermoflexales</taxon>
        <taxon>Thermoflexaceae</taxon>
        <taxon>Thermoflexus</taxon>
    </lineage>
</organism>
<evidence type="ECO:0000313" key="20">
    <source>
        <dbReference type="Proteomes" id="UP000197025"/>
    </source>
</evidence>
<accession>A0A212QY49</accession>
<keyword evidence="3 17" id="KW-0813">Transport</keyword>
<keyword evidence="16" id="KW-0460">Magnesium</keyword>
<evidence type="ECO:0000256" key="4">
    <source>
        <dbReference type="ARBA" id="ARBA00022475"/>
    </source>
</evidence>
<dbReference type="GO" id="GO:0046872">
    <property type="term" value="F:metal ion binding"/>
    <property type="evidence" value="ECO:0007669"/>
    <property type="project" value="UniProtKB-KW"/>
</dbReference>
<keyword evidence="9 17" id="KW-0408">Iron</keyword>
<dbReference type="EMBL" id="FYEK01000027">
    <property type="protein sequence ID" value="SNB64639.1"/>
    <property type="molecule type" value="Genomic_DNA"/>
</dbReference>
<keyword evidence="7 15" id="KW-0547">Nucleotide-binding</keyword>
<dbReference type="AlphaFoldDB" id="A0A212QY49"/>
<keyword evidence="11 15" id="KW-0342">GTP-binding</keyword>
<dbReference type="InterPro" id="IPR011640">
    <property type="entry name" value="Fe2_transport_prot_B_C"/>
</dbReference>
<evidence type="ECO:0000256" key="8">
    <source>
        <dbReference type="ARBA" id="ARBA00022989"/>
    </source>
</evidence>
<dbReference type="PROSITE" id="PS51711">
    <property type="entry name" value="G_FEOB"/>
    <property type="match status" value="1"/>
</dbReference>
<gene>
    <name evidence="19" type="ORF">SAMN02746019_00008460</name>
</gene>
<name>A0A212QY49_9CHLR</name>
<feature type="transmembrane region" description="Helical" evidence="17">
    <location>
        <begin position="401"/>
        <end position="423"/>
    </location>
</feature>
<reference evidence="20" key="1">
    <citation type="submission" date="2017-06" db="EMBL/GenBank/DDBJ databases">
        <authorList>
            <person name="Varghese N."/>
            <person name="Submissions S."/>
        </authorList>
    </citation>
    <scope>NUCLEOTIDE SEQUENCE [LARGE SCALE GENOMIC DNA]</scope>
    <source>
        <strain evidence="20">JAD2</strain>
    </source>
</reference>
<dbReference type="Pfam" id="PF07664">
    <property type="entry name" value="FeoB_C"/>
    <property type="match status" value="1"/>
</dbReference>
<evidence type="ECO:0000313" key="19">
    <source>
        <dbReference type="EMBL" id="SNB64639.1"/>
    </source>
</evidence>